<organism evidence="2 3">
    <name type="scientific">Gomphillus americanus</name>
    <dbReference type="NCBI Taxonomy" id="1940652"/>
    <lineage>
        <taxon>Eukaryota</taxon>
        <taxon>Fungi</taxon>
        <taxon>Dikarya</taxon>
        <taxon>Ascomycota</taxon>
        <taxon>Pezizomycotina</taxon>
        <taxon>Lecanoromycetes</taxon>
        <taxon>OSLEUM clade</taxon>
        <taxon>Ostropomycetidae</taxon>
        <taxon>Ostropales</taxon>
        <taxon>Graphidaceae</taxon>
        <taxon>Gomphilloideae</taxon>
        <taxon>Gomphillus</taxon>
    </lineage>
</organism>
<comment type="caution">
    <text evidence="2">The sequence shown here is derived from an EMBL/GenBank/DDBJ whole genome shotgun (WGS) entry which is preliminary data.</text>
</comment>
<proteinExistence type="predicted"/>
<name>A0A8H3F1U7_9LECA</name>
<keyword evidence="1" id="KW-0732">Signal</keyword>
<reference evidence="2" key="1">
    <citation type="submission" date="2021-03" db="EMBL/GenBank/DDBJ databases">
        <authorList>
            <person name="Tagirdzhanova G."/>
        </authorList>
    </citation>
    <scope>NUCLEOTIDE SEQUENCE</scope>
</reference>
<keyword evidence="3" id="KW-1185">Reference proteome</keyword>
<evidence type="ECO:0000313" key="2">
    <source>
        <dbReference type="EMBL" id="CAF9916534.1"/>
    </source>
</evidence>
<feature type="chain" id="PRO_5034005252" evidence="1">
    <location>
        <begin position="26"/>
        <end position="159"/>
    </location>
</feature>
<feature type="signal peptide" evidence="1">
    <location>
        <begin position="1"/>
        <end position="25"/>
    </location>
</feature>
<evidence type="ECO:0000256" key="1">
    <source>
        <dbReference type="SAM" id="SignalP"/>
    </source>
</evidence>
<accession>A0A8H3F1U7</accession>
<dbReference type="AlphaFoldDB" id="A0A8H3F1U7"/>
<dbReference type="EMBL" id="CAJPDQ010000011">
    <property type="protein sequence ID" value="CAF9916534.1"/>
    <property type="molecule type" value="Genomic_DNA"/>
</dbReference>
<sequence>MFANNLFWLPIANANILLSASSASAGPSANSVAIFSLHATNSAVKGHYVKATGKSTNGSTEATAAFTKSANHADHFYMDNQGQLHLLWFYNAGPGGLYLGATDENKDNPADQGLGTLYFATDLGYPVHCPIVSDPVGTISKFNCKLNSIYDGYANAPFS</sequence>
<gene>
    <name evidence="2" type="ORF">GOMPHAMPRED_001039</name>
</gene>
<evidence type="ECO:0000313" key="3">
    <source>
        <dbReference type="Proteomes" id="UP000664169"/>
    </source>
</evidence>
<protein>
    <submittedName>
        <fullName evidence="2">Uncharacterized protein</fullName>
    </submittedName>
</protein>
<dbReference type="Proteomes" id="UP000664169">
    <property type="component" value="Unassembled WGS sequence"/>
</dbReference>